<dbReference type="EMBL" id="FOLM01000006">
    <property type="protein sequence ID" value="SFC78313.1"/>
    <property type="molecule type" value="Genomic_DNA"/>
</dbReference>
<keyword evidence="3" id="KW-1185">Reference proteome</keyword>
<evidence type="ECO:0000313" key="3">
    <source>
        <dbReference type="Proteomes" id="UP000199207"/>
    </source>
</evidence>
<feature type="region of interest" description="Disordered" evidence="1">
    <location>
        <begin position="1"/>
        <end position="20"/>
    </location>
</feature>
<accession>A0A1I1M6V8</accession>
<sequence length="89" mass="9576">MTEADPPIGKVPPDEGLTDPPVGAWVWDTKFKMVGIFVGRSGENLMVRPPNGTNAWPAPRSDLEVLTEAEAKAAKARHAAAPEEDPLRC</sequence>
<gene>
    <name evidence="2" type="ORF">SAMN05421773_10624</name>
</gene>
<reference evidence="2 3" key="1">
    <citation type="submission" date="2016-10" db="EMBL/GenBank/DDBJ databases">
        <authorList>
            <person name="de Groot N.N."/>
        </authorList>
    </citation>
    <scope>NUCLEOTIDE SEQUENCE [LARGE SCALE GENOMIC DNA]</scope>
    <source>
        <strain evidence="2 3">CGMCC 4.5739</strain>
    </source>
</reference>
<dbReference type="OrthoDB" id="3855669at2"/>
<organism evidence="2 3">
    <name type="scientific">Streptomyces aidingensis</name>
    <dbReference type="NCBI Taxonomy" id="910347"/>
    <lineage>
        <taxon>Bacteria</taxon>
        <taxon>Bacillati</taxon>
        <taxon>Actinomycetota</taxon>
        <taxon>Actinomycetes</taxon>
        <taxon>Kitasatosporales</taxon>
        <taxon>Streptomycetaceae</taxon>
        <taxon>Streptomyces</taxon>
    </lineage>
</organism>
<evidence type="ECO:0000256" key="1">
    <source>
        <dbReference type="SAM" id="MobiDB-lite"/>
    </source>
</evidence>
<dbReference type="Proteomes" id="UP000199207">
    <property type="component" value="Unassembled WGS sequence"/>
</dbReference>
<proteinExistence type="predicted"/>
<evidence type="ECO:0000313" key="2">
    <source>
        <dbReference type="EMBL" id="SFC78313.1"/>
    </source>
</evidence>
<dbReference type="STRING" id="910347.SAMN05421773_10624"/>
<dbReference type="AlphaFoldDB" id="A0A1I1M6V8"/>
<protein>
    <submittedName>
        <fullName evidence="2">Uncharacterized protein</fullName>
    </submittedName>
</protein>
<dbReference type="RefSeq" id="WP_093838930.1">
    <property type="nucleotide sequence ID" value="NZ_FOLM01000006.1"/>
</dbReference>
<name>A0A1I1M6V8_9ACTN</name>